<feature type="compositionally biased region" description="Polar residues" evidence="1">
    <location>
        <begin position="1"/>
        <end position="10"/>
    </location>
</feature>
<dbReference type="Proteomes" id="UP000070054">
    <property type="component" value="Unassembled WGS sequence"/>
</dbReference>
<proteinExistence type="predicted"/>
<keyword evidence="3" id="KW-1185">Reference proteome</keyword>
<dbReference type="AlphaFoldDB" id="A0A135UJI8"/>
<evidence type="ECO:0000313" key="2">
    <source>
        <dbReference type="EMBL" id="KXH60563.1"/>
    </source>
</evidence>
<feature type="compositionally biased region" description="Polar residues" evidence="1">
    <location>
        <begin position="59"/>
        <end position="68"/>
    </location>
</feature>
<feature type="compositionally biased region" description="Basic and acidic residues" evidence="1">
    <location>
        <begin position="11"/>
        <end position="23"/>
    </location>
</feature>
<feature type="region of interest" description="Disordered" evidence="1">
    <location>
        <begin position="1"/>
        <end position="29"/>
    </location>
</feature>
<evidence type="ECO:0000313" key="3">
    <source>
        <dbReference type="Proteomes" id="UP000070054"/>
    </source>
</evidence>
<reference evidence="2 3" key="1">
    <citation type="submission" date="2014-02" db="EMBL/GenBank/DDBJ databases">
        <title>The genome sequence of Colletotrichum nymphaeae SA-01.</title>
        <authorList>
            <person name="Baroncelli R."/>
            <person name="Thon M.R."/>
        </authorList>
    </citation>
    <scope>NUCLEOTIDE SEQUENCE [LARGE SCALE GENOMIC DNA]</scope>
    <source>
        <strain evidence="2 3">SA-01</strain>
    </source>
</reference>
<evidence type="ECO:0000256" key="1">
    <source>
        <dbReference type="SAM" id="MobiDB-lite"/>
    </source>
</evidence>
<gene>
    <name evidence="2" type="ORF">CNYM01_00040</name>
</gene>
<sequence length="226" mass="24638">MCWDSSLPQSRKSDSRHESDGDHITTLPRTYGIDGHISTPGQPTVAVGKQDHNGRHEITSNWRHSAGTSRRKLRGKDDLPSQNMARAPSPESDLSTRACPILTDTSHCFSGSCNLGVSSRAVNAPATSMHKIQQRLDSHAKWLSLCILPYSPGISSRVYRRIRGVDLAPGFVPTANLHFDTSQDAPLSCIALVPPYPIFGFFGLCQLRHVAGWKQSNPPPSGCLST</sequence>
<protein>
    <submittedName>
        <fullName evidence="2">Uncharacterized protein</fullName>
    </submittedName>
</protein>
<accession>A0A135UJI8</accession>
<dbReference type="EMBL" id="JEMN01000491">
    <property type="protein sequence ID" value="KXH60563.1"/>
    <property type="molecule type" value="Genomic_DNA"/>
</dbReference>
<comment type="caution">
    <text evidence="2">The sequence shown here is derived from an EMBL/GenBank/DDBJ whole genome shotgun (WGS) entry which is preliminary data.</text>
</comment>
<name>A0A135UJI8_9PEZI</name>
<feature type="region of interest" description="Disordered" evidence="1">
    <location>
        <begin position="54"/>
        <end position="96"/>
    </location>
</feature>
<organism evidence="2 3">
    <name type="scientific">Colletotrichum nymphaeae SA-01</name>
    <dbReference type="NCBI Taxonomy" id="1460502"/>
    <lineage>
        <taxon>Eukaryota</taxon>
        <taxon>Fungi</taxon>
        <taxon>Dikarya</taxon>
        <taxon>Ascomycota</taxon>
        <taxon>Pezizomycotina</taxon>
        <taxon>Sordariomycetes</taxon>
        <taxon>Hypocreomycetidae</taxon>
        <taxon>Glomerellales</taxon>
        <taxon>Glomerellaceae</taxon>
        <taxon>Colletotrichum</taxon>
        <taxon>Colletotrichum acutatum species complex</taxon>
    </lineage>
</organism>